<reference evidence="2 3" key="1">
    <citation type="submission" date="2018-05" db="EMBL/GenBank/DDBJ databases">
        <title>Genomic Encyclopedia of Archaeal and Bacterial Type Strains, Phase II (KMG-II): from individual species to whole genera.</title>
        <authorList>
            <person name="Goeker M."/>
        </authorList>
    </citation>
    <scope>NUCLEOTIDE SEQUENCE [LARGE SCALE GENOMIC DNA]</scope>
    <source>
        <strain evidence="2 3">DSM 23514</strain>
    </source>
</reference>
<dbReference type="Proteomes" id="UP000651837">
    <property type="component" value="Unassembled WGS sequence"/>
</dbReference>
<keyword evidence="4" id="KW-1185">Reference proteome</keyword>
<dbReference type="EMBL" id="JACWLN010000004">
    <property type="protein sequence ID" value="MBD1261112.1"/>
    <property type="molecule type" value="Genomic_DNA"/>
</dbReference>
<evidence type="ECO:0000313" key="2">
    <source>
        <dbReference type="EMBL" id="PWK23647.1"/>
    </source>
</evidence>
<dbReference type="OrthoDB" id="1179346at2"/>
<dbReference type="EMBL" id="QGGQ01000004">
    <property type="protein sequence ID" value="PWK23647.1"/>
    <property type="molecule type" value="Genomic_DNA"/>
</dbReference>
<gene>
    <name evidence="1" type="ORF">HZY62_10970</name>
    <name evidence="2" type="ORF">LX92_02214</name>
</gene>
<protein>
    <recommendedName>
        <fullName evidence="5">SpoIIAA-like protein</fullName>
    </recommendedName>
</protein>
<evidence type="ECO:0000313" key="1">
    <source>
        <dbReference type="EMBL" id="MBD1261112.1"/>
    </source>
</evidence>
<reference evidence="1 4" key="2">
    <citation type="submission" date="2020-07" db="EMBL/GenBank/DDBJ databases">
        <title>The draft genome sequence of Maribacter polysiphoniae KCTC 22021.</title>
        <authorList>
            <person name="Mu L."/>
        </authorList>
    </citation>
    <scope>NUCLEOTIDE SEQUENCE [LARGE SCALE GENOMIC DNA]</scope>
    <source>
        <strain evidence="1 4">KCTC 22021</strain>
    </source>
</reference>
<proteinExistence type="predicted"/>
<name>A0A316DZ24_9FLAO</name>
<accession>A0A316DZ24</accession>
<evidence type="ECO:0000313" key="4">
    <source>
        <dbReference type="Proteomes" id="UP000651837"/>
    </source>
</evidence>
<comment type="caution">
    <text evidence="2">The sequence shown here is derived from an EMBL/GenBank/DDBJ whole genome shotgun (WGS) entry which is preliminary data.</text>
</comment>
<dbReference type="RefSeq" id="WP_109650460.1">
    <property type="nucleotide sequence ID" value="NZ_CAJQNU010000032.1"/>
</dbReference>
<organism evidence="2 3">
    <name type="scientific">Maribacter polysiphoniae</name>
    <dbReference type="NCBI Taxonomy" id="429344"/>
    <lineage>
        <taxon>Bacteria</taxon>
        <taxon>Pseudomonadati</taxon>
        <taxon>Bacteroidota</taxon>
        <taxon>Flavobacteriia</taxon>
        <taxon>Flavobacteriales</taxon>
        <taxon>Flavobacteriaceae</taxon>
        <taxon>Maribacter</taxon>
    </lineage>
</organism>
<evidence type="ECO:0000313" key="3">
    <source>
        <dbReference type="Proteomes" id="UP000245667"/>
    </source>
</evidence>
<dbReference type="AlphaFoldDB" id="A0A316DZ24"/>
<evidence type="ECO:0008006" key="5">
    <source>
        <dbReference type="Google" id="ProtNLM"/>
    </source>
</evidence>
<sequence length="125" mass="14418">MGWTSNHIASEHRMELTLKGKIDYDTLLEAVLTNVEKSNEFNALNHLVDCTALIADFDRRVLFELPNKLYPEWGMVPTTRIALIEPRNIDAKGKAEFYVYAMKKLGWDTAIFSNRKKALTWLNQS</sequence>
<dbReference type="Proteomes" id="UP000245667">
    <property type="component" value="Unassembled WGS sequence"/>
</dbReference>